<comment type="caution">
    <text evidence="1">The sequence shown here is derived from an EMBL/GenBank/DDBJ whole genome shotgun (WGS) entry which is preliminary data.</text>
</comment>
<dbReference type="EMBL" id="CAVMJV010000035">
    <property type="protein sequence ID" value="CAK5078303.1"/>
    <property type="molecule type" value="Genomic_DNA"/>
</dbReference>
<protein>
    <submittedName>
        <fullName evidence="1">Uncharacterized protein</fullName>
    </submittedName>
</protein>
<organism evidence="1 2">
    <name type="scientific">Meloidogyne enterolobii</name>
    <name type="common">Root-knot nematode worm</name>
    <name type="synonym">Meloidogyne mayaguensis</name>
    <dbReference type="NCBI Taxonomy" id="390850"/>
    <lineage>
        <taxon>Eukaryota</taxon>
        <taxon>Metazoa</taxon>
        <taxon>Ecdysozoa</taxon>
        <taxon>Nematoda</taxon>
        <taxon>Chromadorea</taxon>
        <taxon>Rhabditida</taxon>
        <taxon>Tylenchina</taxon>
        <taxon>Tylenchomorpha</taxon>
        <taxon>Tylenchoidea</taxon>
        <taxon>Meloidogynidae</taxon>
        <taxon>Meloidogyninae</taxon>
        <taxon>Meloidogyne</taxon>
    </lineage>
</organism>
<name>A0ACB0ZH25_MELEN</name>
<evidence type="ECO:0000313" key="1">
    <source>
        <dbReference type="EMBL" id="CAK5078303.1"/>
    </source>
</evidence>
<sequence>MKFSLNLLLFLDQLPQMQVFLLILLLFECIYASKGMDNLTNITINQSFINDSKDKGIMELFTQNDTNKTDDDLLDNNLEEMNNEDVDNSTHSNFSITTFLTTTGDPDLNKLSKQTPTLPTFLDTNTTTETIPINISYSSSLLLENSTNVVEVEYNGCDCPMIDTNDFEIGAIIGAVIAGGIFFVIMLVRICLKKRQEVGPGIRCFFCL</sequence>
<keyword evidence="2" id="KW-1185">Reference proteome</keyword>
<gene>
    <name evidence="1" type="ORF">MENTE1834_LOCUS25352</name>
</gene>
<accession>A0ACB0ZH25</accession>
<dbReference type="Proteomes" id="UP001497535">
    <property type="component" value="Unassembled WGS sequence"/>
</dbReference>
<evidence type="ECO:0000313" key="2">
    <source>
        <dbReference type="Proteomes" id="UP001497535"/>
    </source>
</evidence>
<reference evidence="1" key="1">
    <citation type="submission" date="2023-11" db="EMBL/GenBank/DDBJ databases">
        <authorList>
            <person name="Poullet M."/>
        </authorList>
    </citation>
    <scope>NUCLEOTIDE SEQUENCE</scope>
    <source>
        <strain evidence="1">E1834</strain>
    </source>
</reference>
<proteinExistence type="predicted"/>